<dbReference type="EMBL" id="MU842969">
    <property type="protein sequence ID" value="KAK2024298.1"/>
    <property type="molecule type" value="Genomic_DNA"/>
</dbReference>
<evidence type="ECO:0000256" key="1">
    <source>
        <dbReference type="SAM" id="MobiDB-lite"/>
    </source>
</evidence>
<protein>
    <submittedName>
        <fullName evidence="2">Uncharacterized protein</fullName>
    </submittedName>
</protein>
<evidence type="ECO:0000313" key="3">
    <source>
        <dbReference type="Proteomes" id="UP001232148"/>
    </source>
</evidence>
<gene>
    <name evidence="2" type="ORF">LX32DRAFT_110290</name>
</gene>
<comment type="caution">
    <text evidence="2">The sequence shown here is derived from an EMBL/GenBank/DDBJ whole genome shotgun (WGS) entry which is preliminary data.</text>
</comment>
<organism evidence="2 3">
    <name type="scientific">Colletotrichum zoysiae</name>
    <dbReference type="NCBI Taxonomy" id="1216348"/>
    <lineage>
        <taxon>Eukaryota</taxon>
        <taxon>Fungi</taxon>
        <taxon>Dikarya</taxon>
        <taxon>Ascomycota</taxon>
        <taxon>Pezizomycotina</taxon>
        <taxon>Sordariomycetes</taxon>
        <taxon>Hypocreomycetidae</taxon>
        <taxon>Glomerellales</taxon>
        <taxon>Glomerellaceae</taxon>
        <taxon>Colletotrichum</taxon>
        <taxon>Colletotrichum graminicola species complex</taxon>
    </lineage>
</organism>
<dbReference type="AlphaFoldDB" id="A0AAD9M045"/>
<sequence length="151" mass="16420">MNRDRASVEKHNWVLILNHDRVPHQAQDWGVPAPGGGPASAAIDTTKAHSRSTIGGANAGPSMPGPPHRQHRLPQSERSPAFPSLSLSHTHPRIERYIPSLSISRCVSSSPGSKRRSCATCARRRASSSRALIVGCWVLIRSPSDPRQLKM</sequence>
<keyword evidence="3" id="KW-1185">Reference proteome</keyword>
<reference evidence="2" key="1">
    <citation type="submission" date="2021-06" db="EMBL/GenBank/DDBJ databases">
        <title>Comparative genomics, transcriptomics and evolutionary studies reveal genomic signatures of adaptation to plant cell wall in hemibiotrophic fungi.</title>
        <authorList>
            <consortium name="DOE Joint Genome Institute"/>
            <person name="Baroncelli R."/>
            <person name="Diaz J.F."/>
            <person name="Benocci T."/>
            <person name="Peng M."/>
            <person name="Battaglia E."/>
            <person name="Haridas S."/>
            <person name="Andreopoulos W."/>
            <person name="Labutti K."/>
            <person name="Pangilinan J."/>
            <person name="Floch G.L."/>
            <person name="Makela M.R."/>
            <person name="Henrissat B."/>
            <person name="Grigoriev I.V."/>
            <person name="Crouch J.A."/>
            <person name="De Vries R.P."/>
            <person name="Sukno S.A."/>
            <person name="Thon M.R."/>
        </authorList>
    </citation>
    <scope>NUCLEOTIDE SEQUENCE</scope>
    <source>
        <strain evidence="2">MAFF235873</strain>
    </source>
</reference>
<feature type="region of interest" description="Disordered" evidence="1">
    <location>
        <begin position="25"/>
        <end position="88"/>
    </location>
</feature>
<evidence type="ECO:0000313" key="2">
    <source>
        <dbReference type="EMBL" id="KAK2024298.1"/>
    </source>
</evidence>
<dbReference type="Proteomes" id="UP001232148">
    <property type="component" value="Unassembled WGS sequence"/>
</dbReference>
<accession>A0AAD9M045</accession>
<proteinExistence type="predicted"/>
<name>A0AAD9M045_9PEZI</name>